<keyword evidence="2" id="KW-1185">Reference proteome</keyword>
<dbReference type="EMBL" id="KN818259">
    <property type="protein sequence ID" value="KIL63458.1"/>
    <property type="molecule type" value="Genomic_DNA"/>
</dbReference>
<evidence type="ECO:0000313" key="2">
    <source>
        <dbReference type="Proteomes" id="UP000054549"/>
    </source>
</evidence>
<name>A0A0C2X401_AMAMK</name>
<accession>A0A0C2X401</accession>
<dbReference type="InParanoid" id="A0A0C2X401"/>
<dbReference type="HOGENOM" id="CLU_2637575_0_0_1"/>
<reference evidence="1 2" key="1">
    <citation type="submission" date="2014-04" db="EMBL/GenBank/DDBJ databases">
        <title>Evolutionary Origins and Diversification of the Mycorrhizal Mutualists.</title>
        <authorList>
            <consortium name="DOE Joint Genome Institute"/>
            <consortium name="Mycorrhizal Genomics Consortium"/>
            <person name="Kohler A."/>
            <person name="Kuo A."/>
            <person name="Nagy L.G."/>
            <person name="Floudas D."/>
            <person name="Copeland A."/>
            <person name="Barry K.W."/>
            <person name="Cichocki N."/>
            <person name="Veneault-Fourrey C."/>
            <person name="LaButti K."/>
            <person name="Lindquist E.A."/>
            <person name="Lipzen A."/>
            <person name="Lundell T."/>
            <person name="Morin E."/>
            <person name="Murat C."/>
            <person name="Riley R."/>
            <person name="Ohm R."/>
            <person name="Sun H."/>
            <person name="Tunlid A."/>
            <person name="Henrissat B."/>
            <person name="Grigoriev I.V."/>
            <person name="Hibbett D.S."/>
            <person name="Martin F."/>
        </authorList>
    </citation>
    <scope>NUCLEOTIDE SEQUENCE [LARGE SCALE GENOMIC DNA]</scope>
    <source>
        <strain evidence="1 2">Koide BX008</strain>
    </source>
</reference>
<organism evidence="1 2">
    <name type="scientific">Amanita muscaria (strain Koide BX008)</name>
    <dbReference type="NCBI Taxonomy" id="946122"/>
    <lineage>
        <taxon>Eukaryota</taxon>
        <taxon>Fungi</taxon>
        <taxon>Dikarya</taxon>
        <taxon>Basidiomycota</taxon>
        <taxon>Agaricomycotina</taxon>
        <taxon>Agaricomycetes</taxon>
        <taxon>Agaricomycetidae</taxon>
        <taxon>Agaricales</taxon>
        <taxon>Pluteineae</taxon>
        <taxon>Amanitaceae</taxon>
        <taxon>Amanita</taxon>
    </lineage>
</organism>
<dbReference type="Proteomes" id="UP000054549">
    <property type="component" value="Unassembled WGS sequence"/>
</dbReference>
<gene>
    <name evidence="1" type="ORF">M378DRAFT_164548</name>
</gene>
<protein>
    <submittedName>
        <fullName evidence="1">Uncharacterized protein</fullName>
    </submittedName>
</protein>
<sequence>MNPNSELGAEKISITLTPGGMQQRCLEQTNLGAQPLLSESRVNLILQLLHCALPSKRVPSKPVTTVADHAKSGLVTH</sequence>
<evidence type="ECO:0000313" key="1">
    <source>
        <dbReference type="EMBL" id="KIL63458.1"/>
    </source>
</evidence>
<proteinExistence type="predicted"/>
<dbReference type="AlphaFoldDB" id="A0A0C2X401"/>